<accession>A0A8X6YIT0</accession>
<name>A0A8X6YIT0_9ARAC</name>
<evidence type="ECO:0000313" key="2">
    <source>
        <dbReference type="Proteomes" id="UP000886998"/>
    </source>
</evidence>
<gene>
    <name evidence="1" type="ORF">TNIN_92521</name>
</gene>
<proteinExistence type="predicted"/>
<reference evidence="1" key="1">
    <citation type="submission" date="2020-08" db="EMBL/GenBank/DDBJ databases">
        <title>Multicomponent nature underlies the extraordinary mechanical properties of spider dragline silk.</title>
        <authorList>
            <person name="Kono N."/>
            <person name="Nakamura H."/>
            <person name="Mori M."/>
            <person name="Yoshida Y."/>
            <person name="Ohtoshi R."/>
            <person name="Malay A.D."/>
            <person name="Moran D.A.P."/>
            <person name="Tomita M."/>
            <person name="Numata K."/>
            <person name="Arakawa K."/>
        </authorList>
    </citation>
    <scope>NUCLEOTIDE SEQUENCE</scope>
</reference>
<sequence length="100" mass="11601">MRSAGKQRTRLPTFSCVTPHRLLDVFPEALASLRATRRFAWLEVQARSNKTKKTEKIIFCCCYTCDQMRGQLWEGMGHNQRHVMSGFFIPRSLNTHQKAS</sequence>
<organism evidence="1 2">
    <name type="scientific">Trichonephila inaurata madagascariensis</name>
    <dbReference type="NCBI Taxonomy" id="2747483"/>
    <lineage>
        <taxon>Eukaryota</taxon>
        <taxon>Metazoa</taxon>
        <taxon>Ecdysozoa</taxon>
        <taxon>Arthropoda</taxon>
        <taxon>Chelicerata</taxon>
        <taxon>Arachnida</taxon>
        <taxon>Araneae</taxon>
        <taxon>Araneomorphae</taxon>
        <taxon>Entelegynae</taxon>
        <taxon>Araneoidea</taxon>
        <taxon>Nephilidae</taxon>
        <taxon>Trichonephila</taxon>
        <taxon>Trichonephila inaurata</taxon>
    </lineage>
</organism>
<dbReference type="AlphaFoldDB" id="A0A8X6YIT0"/>
<comment type="caution">
    <text evidence="1">The sequence shown here is derived from an EMBL/GenBank/DDBJ whole genome shotgun (WGS) entry which is preliminary data.</text>
</comment>
<protein>
    <submittedName>
        <fullName evidence="1">Uncharacterized protein</fullName>
    </submittedName>
</protein>
<dbReference type="EMBL" id="BMAV01019058">
    <property type="protein sequence ID" value="GFY71731.1"/>
    <property type="molecule type" value="Genomic_DNA"/>
</dbReference>
<dbReference type="Proteomes" id="UP000886998">
    <property type="component" value="Unassembled WGS sequence"/>
</dbReference>
<evidence type="ECO:0000313" key="1">
    <source>
        <dbReference type="EMBL" id="GFY71731.1"/>
    </source>
</evidence>
<keyword evidence="2" id="KW-1185">Reference proteome</keyword>